<dbReference type="GO" id="GO:0008289">
    <property type="term" value="F:lipid binding"/>
    <property type="evidence" value="ECO:0007669"/>
    <property type="project" value="UniProtKB-UniRule"/>
</dbReference>
<evidence type="ECO:0000256" key="4">
    <source>
        <dbReference type="ARBA" id="ARBA00022688"/>
    </source>
</evidence>
<comment type="subcellular location">
    <subcellularLocation>
        <location evidence="1 8">Mitochondrion</location>
    </subcellularLocation>
</comment>
<keyword evidence="4 8" id="KW-0831">Ubiquinone biosynthesis</keyword>
<name>A0A5J4YTU9_PORPP</name>
<dbReference type="InterPro" id="IPR013718">
    <property type="entry name" value="COQ9_C"/>
</dbReference>
<keyword evidence="6 8" id="KW-0446">Lipid-binding</keyword>
<feature type="domain" description="COQ9 C-terminal" evidence="10">
    <location>
        <begin position="262"/>
        <end position="339"/>
    </location>
</feature>
<dbReference type="PANTHER" id="PTHR21427:SF19">
    <property type="entry name" value="UBIQUINONE BIOSYNTHESIS PROTEIN COQ9, MITOCHONDRIAL"/>
    <property type="match status" value="1"/>
</dbReference>
<sequence>MARMPARPLARHVRSYLRTDILQVAHARPPGTWVLTRSLCCAEHVRAATCYVQVAVPNRFAQGVTARRHTRACATKAGAKDGDVGTEKEPVAGSGATREEPPQQPSSEERSATSMKERIAEHALRHVMSLGWTQGALEKAAGELDLSPAAAGMFPRGGVELVEYFTQQCNAELARSLKESLTSEASKSERATEQDGAAEGHSENQSQPETQKEAHDDRDEESIKDEQREKIAQAIQRRIMMIEPYRARWSEAIALQALPQNAPTALRQAAELADELCVYADALAQRPDDYGKRIDDWYVRRAAVGAIVQAVQLAWLSDSSPDFEKTWTLLRRMLHTASAMDATLSETADKLRAPAEAAIQTIQSLVRSFRGGF</sequence>
<feature type="region of interest" description="Disordered" evidence="9">
    <location>
        <begin position="180"/>
        <end position="227"/>
    </location>
</feature>
<evidence type="ECO:0000256" key="7">
    <source>
        <dbReference type="ARBA" id="ARBA00023128"/>
    </source>
</evidence>
<reference evidence="12" key="1">
    <citation type="journal article" date="2019" name="Nat. Commun.">
        <title>Expansion of phycobilisome linker gene families in mesophilic red algae.</title>
        <authorList>
            <person name="Lee J."/>
            <person name="Kim D."/>
            <person name="Bhattacharya D."/>
            <person name="Yoon H.S."/>
        </authorList>
    </citation>
    <scope>NUCLEOTIDE SEQUENCE [LARGE SCALE GENOMIC DNA]</scope>
    <source>
        <strain evidence="12">CCMP 1328</strain>
    </source>
</reference>
<dbReference type="GO" id="GO:0006744">
    <property type="term" value="P:ubiquinone biosynthetic process"/>
    <property type="evidence" value="ECO:0007669"/>
    <property type="project" value="UniProtKB-UniRule"/>
</dbReference>
<dbReference type="Gene3D" id="1.10.357.10">
    <property type="entry name" value="Tetracycline Repressor, domain 2"/>
    <property type="match status" value="1"/>
</dbReference>
<evidence type="ECO:0000256" key="9">
    <source>
        <dbReference type="SAM" id="MobiDB-lite"/>
    </source>
</evidence>
<dbReference type="NCBIfam" id="TIGR02396">
    <property type="entry name" value="diverge_rpsU"/>
    <property type="match status" value="1"/>
</dbReference>
<accession>A0A5J4YTU9</accession>
<dbReference type="OrthoDB" id="619536at2759"/>
<evidence type="ECO:0000256" key="2">
    <source>
        <dbReference type="ARBA" id="ARBA00004749"/>
    </source>
</evidence>
<evidence type="ECO:0000256" key="6">
    <source>
        <dbReference type="ARBA" id="ARBA00023121"/>
    </source>
</evidence>
<keyword evidence="12" id="KW-1185">Reference proteome</keyword>
<comment type="caution">
    <text evidence="11">The sequence shown here is derived from an EMBL/GenBank/DDBJ whole genome shotgun (WGS) entry which is preliminary data.</text>
</comment>
<evidence type="ECO:0000256" key="1">
    <source>
        <dbReference type="ARBA" id="ARBA00004173"/>
    </source>
</evidence>
<feature type="compositionally biased region" description="Basic and acidic residues" evidence="9">
    <location>
        <begin position="186"/>
        <end position="202"/>
    </location>
</feature>
<dbReference type="UniPathway" id="UPA00232"/>
<proteinExistence type="inferred from homology"/>
<comment type="function">
    <text evidence="8">Membrane-associated protein that warps the membrane surface to access and bind aromatic isoprenes with high specificity, including ubiquinone (CoQ) isoprene intermediates and presents them directly to Coq7, therefore facilitating the Coq7-mediated hydroxylase step. Participates in the biosynthesis of coenzyme Q, also named ubiquinone, an essential lipid-soluble electron transporter for aerobic cellular respiration.</text>
</comment>
<keyword evidence="11" id="KW-0830">Ubiquinone</keyword>
<keyword evidence="7 8" id="KW-0496">Mitochondrion</keyword>
<evidence type="ECO:0000313" key="11">
    <source>
        <dbReference type="EMBL" id="KAA8493837.1"/>
    </source>
</evidence>
<feature type="compositionally biased region" description="Basic and acidic residues" evidence="9">
    <location>
        <begin position="78"/>
        <end position="90"/>
    </location>
</feature>
<keyword evidence="5" id="KW-0809">Transit peptide</keyword>
<dbReference type="EMBL" id="VRMN01000006">
    <property type="protein sequence ID" value="KAA8493837.1"/>
    <property type="molecule type" value="Genomic_DNA"/>
</dbReference>
<evidence type="ECO:0000256" key="5">
    <source>
        <dbReference type="ARBA" id="ARBA00022946"/>
    </source>
</evidence>
<gene>
    <name evidence="11" type="ORF">FVE85_4974</name>
</gene>
<feature type="region of interest" description="Disordered" evidence="9">
    <location>
        <begin position="75"/>
        <end position="115"/>
    </location>
</feature>
<dbReference type="InterPro" id="IPR012762">
    <property type="entry name" value="Ubiq_biosynth_COQ9"/>
</dbReference>
<evidence type="ECO:0000256" key="3">
    <source>
        <dbReference type="ARBA" id="ARBA00010766"/>
    </source>
</evidence>
<dbReference type="Pfam" id="PF08511">
    <property type="entry name" value="COQ9"/>
    <property type="match status" value="1"/>
</dbReference>
<dbReference type="Proteomes" id="UP000324585">
    <property type="component" value="Unassembled WGS sequence"/>
</dbReference>
<evidence type="ECO:0000259" key="10">
    <source>
        <dbReference type="Pfam" id="PF08511"/>
    </source>
</evidence>
<dbReference type="GO" id="GO:0005743">
    <property type="term" value="C:mitochondrial inner membrane"/>
    <property type="evidence" value="ECO:0007669"/>
    <property type="project" value="TreeGrafter"/>
</dbReference>
<dbReference type="PANTHER" id="PTHR21427">
    <property type="entry name" value="UBIQUINONE BIOSYNTHESIS PROTEIN COQ9, MITOCHONDRIAL"/>
    <property type="match status" value="1"/>
</dbReference>
<feature type="compositionally biased region" description="Basic and acidic residues" evidence="9">
    <location>
        <begin position="97"/>
        <end position="115"/>
    </location>
</feature>
<protein>
    <recommendedName>
        <fullName evidence="8">Ubiquinone biosynthesis protein</fullName>
    </recommendedName>
</protein>
<comment type="similarity">
    <text evidence="3 8">Belongs to the COQ9 family.</text>
</comment>
<dbReference type="AlphaFoldDB" id="A0A5J4YTU9"/>
<evidence type="ECO:0000313" key="12">
    <source>
        <dbReference type="Proteomes" id="UP000324585"/>
    </source>
</evidence>
<organism evidence="11 12">
    <name type="scientific">Porphyridium purpureum</name>
    <name type="common">Red alga</name>
    <name type="synonym">Porphyridium cruentum</name>
    <dbReference type="NCBI Taxonomy" id="35688"/>
    <lineage>
        <taxon>Eukaryota</taxon>
        <taxon>Rhodophyta</taxon>
        <taxon>Bangiophyceae</taxon>
        <taxon>Porphyridiales</taxon>
        <taxon>Porphyridiaceae</taxon>
        <taxon>Porphyridium</taxon>
    </lineage>
</organism>
<comment type="pathway">
    <text evidence="2 8">Cofactor biosynthesis; ubiquinone biosynthesis.</text>
</comment>
<evidence type="ECO:0000256" key="8">
    <source>
        <dbReference type="RuleBase" id="RU366063"/>
    </source>
</evidence>